<name>A0ABX8RFV5_NOCIO</name>
<sequence>MALAALVLIGMWLLVAVGARTVVQFRRTGNTEIRVRDRPGTAQWWAKTISTVGFLGIVAAPIAELVGLEPFPVLDAQPIRGAGAALAVVGIALTFVSQLGMGASWRADVDPGVRTALVTTGPFRWVRNPVLTGVAATFSGLALLVPNAVALGGLVFAVVAIEIQVRQVEEPYLRSAHGAAYGDYAARTGRFLPLLGRQR</sequence>
<comment type="subcellular location">
    <subcellularLocation>
        <location evidence="1">Endomembrane system</location>
        <topology evidence="1">Multi-pass membrane protein</topology>
    </subcellularLocation>
</comment>
<dbReference type="EMBL" id="CP078145">
    <property type="protein sequence ID" value="QXN88480.1"/>
    <property type="molecule type" value="Genomic_DNA"/>
</dbReference>
<dbReference type="PANTHER" id="PTHR12714:SF9">
    <property type="entry name" value="PROTEIN-S-ISOPRENYLCYSTEINE O-METHYLTRANSFERASE"/>
    <property type="match status" value="1"/>
</dbReference>
<proteinExistence type="predicted"/>
<feature type="transmembrane region" description="Helical" evidence="5">
    <location>
        <begin position="42"/>
        <end position="63"/>
    </location>
</feature>
<evidence type="ECO:0000256" key="5">
    <source>
        <dbReference type="SAM" id="Phobius"/>
    </source>
</evidence>
<dbReference type="InterPro" id="IPR007318">
    <property type="entry name" value="Phopholipid_MeTrfase"/>
</dbReference>
<dbReference type="Pfam" id="PF04191">
    <property type="entry name" value="PEMT"/>
    <property type="match status" value="1"/>
</dbReference>
<organism evidence="6 7">
    <name type="scientific">Nocardia iowensis</name>
    <dbReference type="NCBI Taxonomy" id="204891"/>
    <lineage>
        <taxon>Bacteria</taxon>
        <taxon>Bacillati</taxon>
        <taxon>Actinomycetota</taxon>
        <taxon>Actinomycetes</taxon>
        <taxon>Mycobacteriales</taxon>
        <taxon>Nocardiaceae</taxon>
        <taxon>Nocardia</taxon>
    </lineage>
</organism>
<keyword evidence="4 5" id="KW-0472">Membrane</keyword>
<feature type="transmembrane region" description="Helical" evidence="5">
    <location>
        <begin position="134"/>
        <end position="161"/>
    </location>
</feature>
<evidence type="ECO:0000256" key="3">
    <source>
        <dbReference type="ARBA" id="ARBA00022989"/>
    </source>
</evidence>
<evidence type="ECO:0000256" key="2">
    <source>
        <dbReference type="ARBA" id="ARBA00022692"/>
    </source>
</evidence>
<dbReference type="RefSeq" id="WP_218469363.1">
    <property type="nucleotide sequence ID" value="NZ_BAABJN010000008.1"/>
</dbReference>
<evidence type="ECO:0000313" key="7">
    <source>
        <dbReference type="Proteomes" id="UP000694257"/>
    </source>
</evidence>
<keyword evidence="2 5" id="KW-0812">Transmembrane</keyword>
<gene>
    <name evidence="6" type="ORF">KV110_23060</name>
</gene>
<evidence type="ECO:0000313" key="6">
    <source>
        <dbReference type="EMBL" id="QXN88480.1"/>
    </source>
</evidence>
<feature type="transmembrane region" description="Helical" evidence="5">
    <location>
        <begin position="84"/>
        <end position="105"/>
    </location>
</feature>
<evidence type="ECO:0000256" key="1">
    <source>
        <dbReference type="ARBA" id="ARBA00004127"/>
    </source>
</evidence>
<accession>A0ABX8RFV5</accession>
<keyword evidence="3 5" id="KW-1133">Transmembrane helix</keyword>
<dbReference type="PANTHER" id="PTHR12714">
    <property type="entry name" value="PROTEIN-S ISOPRENYLCYSTEINE O-METHYLTRANSFERASE"/>
    <property type="match status" value="1"/>
</dbReference>
<keyword evidence="7" id="KW-1185">Reference proteome</keyword>
<dbReference type="Proteomes" id="UP000694257">
    <property type="component" value="Chromosome"/>
</dbReference>
<evidence type="ECO:0000256" key="4">
    <source>
        <dbReference type="ARBA" id="ARBA00023136"/>
    </source>
</evidence>
<reference evidence="6 7" key="1">
    <citation type="submission" date="2021-07" db="EMBL/GenBank/DDBJ databases">
        <title>Whole Genome Sequence of Nocardia Iowensis.</title>
        <authorList>
            <person name="Lamm A."/>
            <person name="Collins-Fairclough A.M."/>
            <person name="Bunk B."/>
            <person name="Sproer C."/>
        </authorList>
    </citation>
    <scope>NUCLEOTIDE SEQUENCE [LARGE SCALE GENOMIC DNA]</scope>
    <source>
        <strain evidence="6 7">NRRL 5646</strain>
    </source>
</reference>
<protein>
    <submittedName>
        <fullName evidence="6">Isoprenylcysteine carboxylmethyltransferase family protein</fullName>
    </submittedName>
</protein>